<evidence type="ECO:0000256" key="1">
    <source>
        <dbReference type="ARBA" id="ARBA00004141"/>
    </source>
</evidence>
<keyword evidence="8" id="KW-1185">Reference proteome</keyword>
<organism evidence="7 8">
    <name type="scientific">Emiliania huxleyi (strain CCMP1516)</name>
    <dbReference type="NCBI Taxonomy" id="280463"/>
    <lineage>
        <taxon>Eukaryota</taxon>
        <taxon>Haptista</taxon>
        <taxon>Haptophyta</taxon>
        <taxon>Prymnesiophyceae</taxon>
        <taxon>Isochrysidales</taxon>
        <taxon>Noelaerhabdaceae</taxon>
        <taxon>Emiliania</taxon>
    </lineage>
</organism>
<feature type="transmembrane region" description="Helical" evidence="6">
    <location>
        <begin position="407"/>
        <end position="426"/>
    </location>
</feature>
<keyword evidence="2 6" id="KW-0812">Transmembrane</keyword>
<dbReference type="RefSeq" id="XP_005761355.1">
    <property type="nucleotide sequence ID" value="XM_005761298.1"/>
</dbReference>
<sequence>MFTQKHNPGPKTHKLRQSRKACVVYLFSTKVIQVVAKLRVWEDQFPGLKGHRYAWFPSDEALPPDSGVPESHLGQLACAFLVAFIAPVPRLSANMAAALVANAVHGECRADDFLAVDNSLGAVDAAFFGYDSSNDTALVTAARSAGGAYSVTLTSDQGALRENDSLMPDSAWQTKVSAVLGLMAVQITVGVLYRVAQAHGGGFHFSTMSAIAIAETSKLAITVALHVADPHRENGSSAWAAASGQLSLSACLHIFSLASLYALNNQLAFYVAIQMDPGTIFLFKAANALIVAAIQMLCVGRRFSGEQIRAMVLQMIGIIIVQHDPCRGHGRYPLRVYGLMAFSVGITAVCTVRNEYIVKHYRIALNVQNSVLYASGAALNVTAFFLVSNPSSAQAGLGFFDGYDSPLAVAVVACNTLIGIAINLVYKYADAVLKCIATDCTAVAIFFNLRPSLTLWCGVCVVCYAVYSYSMAARPTERDPEASRALVREVSMQGSIQDEMELESAREAQRPMLQRT</sequence>
<accession>A0A0D3ICE1</accession>
<feature type="region of interest" description="Disordered" evidence="5">
    <location>
        <begin position="496"/>
        <end position="516"/>
    </location>
</feature>
<dbReference type="GeneID" id="17255077"/>
<dbReference type="EnsemblProtists" id="EOD08926">
    <property type="protein sequence ID" value="EOD08926"/>
    <property type="gene ID" value="EMIHUDRAFT_248878"/>
</dbReference>
<dbReference type="KEGG" id="ehx:EMIHUDRAFT_248878"/>
<evidence type="ECO:0000256" key="6">
    <source>
        <dbReference type="SAM" id="Phobius"/>
    </source>
</evidence>
<feature type="transmembrane region" description="Helical" evidence="6">
    <location>
        <begin position="453"/>
        <end position="470"/>
    </location>
</feature>
<feature type="transmembrane region" description="Helical" evidence="6">
    <location>
        <begin position="370"/>
        <end position="387"/>
    </location>
</feature>
<feature type="transmembrane region" description="Helical" evidence="6">
    <location>
        <begin position="281"/>
        <end position="300"/>
    </location>
</feature>
<comment type="subcellular location">
    <subcellularLocation>
        <location evidence="1">Membrane</location>
        <topology evidence="1">Multi-pass membrane protein</topology>
    </subcellularLocation>
</comment>
<evidence type="ECO:0000256" key="3">
    <source>
        <dbReference type="ARBA" id="ARBA00022989"/>
    </source>
</evidence>
<keyword evidence="3 6" id="KW-1133">Transmembrane helix</keyword>
<dbReference type="GO" id="GO:0000139">
    <property type="term" value="C:Golgi membrane"/>
    <property type="evidence" value="ECO:0007669"/>
    <property type="project" value="InterPro"/>
</dbReference>
<dbReference type="eggNOG" id="KOG2234">
    <property type="taxonomic scope" value="Eukaryota"/>
</dbReference>
<dbReference type="HOGENOM" id="CLU_040380_0_0_1"/>
<proteinExistence type="predicted"/>
<dbReference type="PaxDb" id="2903-EOD08926"/>
<name>A0A0D3ICE1_EMIH1</name>
<reference evidence="7" key="2">
    <citation type="submission" date="2024-10" db="UniProtKB">
        <authorList>
            <consortium name="EnsemblProtists"/>
        </authorList>
    </citation>
    <scope>IDENTIFICATION</scope>
</reference>
<keyword evidence="4 6" id="KW-0472">Membrane</keyword>
<feature type="transmembrane region" description="Helical" evidence="6">
    <location>
        <begin position="336"/>
        <end position="358"/>
    </location>
</feature>
<dbReference type="InterPro" id="IPR007271">
    <property type="entry name" value="Nuc_sug_transpt"/>
</dbReference>
<evidence type="ECO:0000256" key="5">
    <source>
        <dbReference type="SAM" id="MobiDB-lite"/>
    </source>
</evidence>
<reference evidence="8" key="1">
    <citation type="journal article" date="2013" name="Nature">
        <title>Pan genome of the phytoplankton Emiliania underpins its global distribution.</title>
        <authorList>
            <person name="Read B.A."/>
            <person name="Kegel J."/>
            <person name="Klute M.J."/>
            <person name="Kuo A."/>
            <person name="Lefebvre S.C."/>
            <person name="Maumus F."/>
            <person name="Mayer C."/>
            <person name="Miller J."/>
            <person name="Monier A."/>
            <person name="Salamov A."/>
            <person name="Young J."/>
            <person name="Aguilar M."/>
            <person name="Claverie J.M."/>
            <person name="Frickenhaus S."/>
            <person name="Gonzalez K."/>
            <person name="Herman E.K."/>
            <person name="Lin Y.C."/>
            <person name="Napier J."/>
            <person name="Ogata H."/>
            <person name="Sarno A.F."/>
            <person name="Shmutz J."/>
            <person name="Schroeder D."/>
            <person name="de Vargas C."/>
            <person name="Verret F."/>
            <person name="von Dassow P."/>
            <person name="Valentin K."/>
            <person name="Van de Peer Y."/>
            <person name="Wheeler G."/>
            <person name="Dacks J.B."/>
            <person name="Delwiche C.F."/>
            <person name="Dyhrman S.T."/>
            <person name="Glockner G."/>
            <person name="John U."/>
            <person name="Richards T."/>
            <person name="Worden A.Z."/>
            <person name="Zhang X."/>
            <person name="Grigoriev I.V."/>
            <person name="Allen A.E."/>
            <person name="Bidle K."/>
            <person name="Borodovsky M."/>
            <person name="Bowler C."/>
            <person name="Brownlee C."/>
            <person name="Cock J.M."/>
            <person name="Elias M."/>
            <person name="Gladyshev V.N."/>
            <person name="Groth M."/>
            <person name="Guda C."/>
            <person name="Hadaegh A."/>
            <person name="Iglesias-Rodriguez M.D."/>
            <person name="Jenkins J."/>
            <person name="Jones B.M."/>
            <person name="Lawson T."/>
            <person name="Leese F."/>
            <person name="Lindquist E."/>
            <person name="Lobanov A."/>
            <person name="Lomsadze A."/>
            <person name="Malik S.B."/>
            <person name="Marsh M.E."/>
            <person name="Mackinder L."/>
            <person name="Mock T."/>
            <person name="Mueller-Roeber B."/>
            <person name="Pagarete A."/>
            <person name="Parker M."/>
            <person name="Probert I."/>
            <person name="Quesneville H."/>
            <person name="Raines C."/>
            <person name="Rensing S.A."/>
            <person name="Riano-Pachon D.M."/>
            <person name="Richier S."/>
            <person name="Rokitta S."/>
            <person name="Shiraiwa Y."/>
            <person name="Soanes D.M."/>
            <person name="van der Giezen M."/>
            <person name="Wahlund T.M."/>
            <person name="Williams B."/>
            <person name="Wilson W."/>
            <person name="Wolfe G."/>
            <person name="Wurch L.L."/>
        </authorList>
    </citation>
    <scope>NUCLEOTIDE SEQUENCE</scope>
</reference>
<evidence type="ECO:0000256" key="2">
    <source>
        <dbReference type="ARBA" id="ARBA00022692"/>
    </source>
</evidence>
<feature type="transmembrane region" description="Helical" evidence="6">
    <location>
        <begin position="176"/>
        <end position="196"/>
    </location>
</feature>
<dbReference type="PANTHER" id="PTHR10231">
    <property type="entry name" value="NUCLEOTIDE-SUGAR TRANSMEMBRANE TRANSPORTER"/>
    <property type="match status" value="1"/>
</dbReference>
<evidence type="ECO:0000313" key="7">
    <source>
        <dbReference type="EnsemblProtists" id="EOD08926"/>
    </source>
</evidence>
<dbReference type="Pfam" id="PF04142">
    <property type="entry name" value="Nuc_sug_transp"/>
    <property type="match status" value="1"/>
</dbReference>
<dbReference type="AlphaFoldDB" id="A0A0D3ICE1"/>
<dbReference type="GO" id="GO:0015165">
    <property type="term" value="F:pyrimidine nucleotide-sugar transmembrane transporter activity"/>
    <property type="evidence" value="ECO:0007669"/>
    <property type="project" value="InterPro"/>
</dbReference>
<evidence type="ECO:0000256" key="4">
    <source>
        <dbReference type="ARBA" id="ARBA00023136"/>
    </source>
</evidence>
<protein>
    <submittedName>
        <fullName evidence="7">Uncharacterized protein</fullName>
    </submittedName>
</protein>
<dbReference type="Proteomes" id="UP000013827">
    <property type="component" value="Unassembled WGS sequence"/>
</dbReference>
<evidence type="ECO:0000313" key="8">
    <source>
        <dbReference type="Proteomes" id="UP000013827"/>
    </source>
</evidence>